<evidence type="ECO:0000259" key="10">
    <source>
        <dbReference type="PROSITE" id="PS50868"/>
    </source>
</evidence>
<keyword evidence="6" id="KW-0479">Metal-binding</keyword>
<dbReference type="Pfam" id="PF00856">
    <property type="entry name" value="SET"/>
    <property type="match status" value="1"/>
</dbReference>
<comment type="caution">
    <text evidence="11">The sequence shown here is derived from an EMBL/GenBank/DDBJ whole genome shotgun (WGS) entry which is preliminary data.</text>
</comment>
<accession>A0A8K0WM44</accession>
<name>A0A8K0WM44_9HYPO</name>
<dbReference type="Pfam" id="PF05033">
    <property type="entry name" value="Pre-SET"/>
    <property type="match status" value="1"/>
</dbReference>
<evidence type="ECO:0000256" key="7">
    <source>
        <dbReference type="ARBA" id="ARBA00022833"/>
    </source>
</evidence>
<feature type="compositionally biased region" description="Acidic residues" evidence="8">
    <location>
        <begin position="101"/>
        <end position="112"/>
    </location>
</feature>
<dbReference type="GO" id="GO:0008270">
    <property type="term" value="F:zinc ion binding"/>
    <property type="evidence" value="ECO:0007669"/>
    <property type="project" value="InterPro"/>
</dbReference>
<dbReference type="GO" id="GO:0005634">
    <property type="term" value="C:nucleus"/>
    <property type="evidence" value="ECO:0007669"/>
    <property type="project" value="InterPro"/>
</dbReference>
<evidence type="ECO:0000259" key="9">
    <source>
        <dbReference type="PROSITE" id="PS50280"/>
    </source>
</evidence>
<evidence type="ECO:0000256" key="5">
    <source>
        <dbReference type="ARBA" id="ARBA00022691"/>
    </source>
</evidence>
<evidence type="ECO:0000313" key="11">
    <source>
        <dbReference type="EMBL" id="KAH7310412.1"/>
    </source>
</evidence>
<evidence type="ECO:0000256" key="3">
    <source>
        <dbReference type="ARBA" id="ARBA00022603"/>
    </source>
</evidence>
<gene>
    <name evidence="11" type="ORF">B0I35DRAFT_411934</name>
</gene>
<dbReference type="EMBL" id="JAGPNK010000012">
    <property type="protein sequence ID" value="KAH7310412.1"/>
    <property type="molecule type" value="Genomic_DNA"/>
</dbReference>
<dbReference type="AlphaFoldDB" id="A0A8K0WM44"/>
<sequence length="352" mass="39622">MELATRRHFFYHGNEEYVHERPDCHWCQIRSFPTHQTTPITVVNEVDGEVLPSNFRFINERVFGQGVQRAEESFRSGCACASDASCQYTGCLCLADIDESDSNDDEDDEMNDEFGGRGGFNEDGSRKPTRGSEPQKAYAYHSHGAKAGRLRSKLHDSKFPLYECHQGCACTAQCPNRVVERGRTLPLEIFRTENRGWGVRSSHSIKKGQFVDCYLGEIITSAEADRRRAASAISQRKDVYLFALDKFTDPESLDPRLRGPPLEVDGEFMSGPTRFINHSCAPNLRIFARVGDHADKHLHDLAFFAIKDIPAGVELTFDYVDGVAEEGEEPSGNVEDMTRCLCGSSKCRKFLW</sequence>
<keyword evidence="4" id="KW-0808">Transferase</keyword>
<dbReference type="GO" id="GO:0005694">
    <property type="term" value="C:chromosome"/>
    <property type="evidence" value="ECO:0007669"/>
    <property type="project" value="UniProtKB-SubCell"/>
</dbReference>
<dbReference type="Gene3D" id="2.170.270.10">
    <property type="entry name" value="SET domain"/>
    <property type="match status" value="1"/>
</dbReference>
<organism evidence="11 12">
    <name type="scientific">Stachybotrys elegans</name>
    <dbReference type="NCBI Taxonomy" id="80388"/>
    <lineage>
        <taxon>Eukaryota</taxon>
        <taxon>Fungi</taxon>
        <taxon>Dikarya</taxon>
        <taxon>Ascomycota</taxon>
        <taxon>Pezizomycotina</taxon>
        <taxon>Sordariomycetes</taxon>
        <taxon>Hypocreomycetidae</taxon>
        <taxon>Hypocreales</taxon>
        <taxon>Stachybotryaceae</taxon>
        <taxon>Stachybotrys</taxon>
    </lineage>
</organism>
<dbReference type="InterPro" id="IPR050973">
    <property type="entry name" value="H3K9_Histone-Lys_N-MTase"/>
</dbReference>
<dbReference type="Proteomes" id="UP000813444">
    <property type="component" value="Unassembled WGS sequence"/>
</dbReference>
<dbReference type="GO" id="GO:0032259">
    <property type="term" value="P:methylation"/>
    <property type="evidence" value="ECO:0007669"/>
    <property type="project" value="UniProtKB-KW"/>
</dbReference>
<evidence type="ECO:0000313" key="12">
    <source>
        <dbReference type="Proteomes" id="UP000813444"/>
    </source>
</evidence>
<keyword evidence="5" id="KW-0949">S-adenosyl-L-methionine</keyword>
<evidence type="ECO:0000256" key="6">
    <source>
        <dbReference type="ARBA" id="ARBA00022723"/>
    </source>
</evidence>
<keyword evidence="3" id="KW-0489">Methyltransferase</keyword>
<dbReference type="PANTHER" id="PTHR46223:SF3">
    <property type="entry name" value="HISTONE-LYSINE N-METHYLTRANSFERASE SET-23"/>
    <property type="match status" value="1"/>
</dbReference>
<dbReference type="InterPro" id="IPR007728">
    <property type="entry name" value="Pre-SET_dom"/>
</dbReference>
<feature type="domain" description="SET" evidence="9">
    <location>
        <begin position="185"/>
        <end position="320"/>
    </location>
</feature>
<feature type="region of interest" description="Disordered" evidence="8">
    <location>
        <begin position="101"/>
        <end position="144"/>
    </location>
</feature>
<dbReference type="InterPro" id="IPR001214">
    <property type="entry name" value="SET_dom"/>
</dbReference>
<dbReference type="PROSITE" id="PS50868">
    <property type="entry name" value="POST_SET"/>
    <property type="match status" value="1"/>
</dbReference>
<evidence type="ECO:0000256" key="2">
    <source>
        <dbReference type="ARBA" id="ARBA00022454"/>
    </source>
</evidence>
<keyword evidence="2" id="KW-0158">Chromosome</keyword>
<evidence type="ECO:0000256" key="4">
    <source>
        <dbReference type="ARBA" id="ARBA00022679"/>
    </source>
</evidence>
<dbReference type="SMART" id="SM00468">
    <property type="entry name" value="PreSET"/>
    <property type="match status" value="1"/>
</dbReference>
<evidence type="ECO:0000256" key="8">
    <source>
        <dbReference type="SAM" id="MobiDB-lite"/>
    </source>
</evidence>
<dbReference type="PANTHER" id="PTHR46223">
    <property type="entry name" value="HISTONE-LYSINE N-METHYLTRANSFERASE SUV39H"/>
    <property type="match status" value="1"/>
</dbReference>
<dbReference type="InterPro" id="IPR046341">
    <property type="entry name" value="SET_dom_sf"/>
</dbReference>
<reference evidence="11" key="1">
    <citation type="journal article" date="2021" name="Nat. Commun.">
        <title>Genetic determinants of endophytism in the Arabidopsis root mycobiome.</title>
        <authorList>
            <person name="Mesny F."/>
            <person name="Miyauchi S."/>
            <person name="Thiergart T."/>
            <person name="Pickel B."/>
            <person name="Atanasova L."/>
            <person name="Karlsson M."/>
            <person name="Huettel B."/>
            <person name="Barry K.W."/>
            <person name="Haridas S."/>
            <person name="Chen C."/>
            <person name="Bauer D."/>
            <person name="Andreopoulos W."/>
            <person name="Pangilinan J."/>
            <person name="LaButti K."/>
            <person name="Riley R."/>
            <person name="Lipzen A."/>
            <person name="Clum A."/>
            <person name="Drula E."/>
            <person name="Henrissat B."/>
            <person name="Kohler A."/>
            <person name="Grigoriev I.V."/>
            <person name="Martin F.M."/>
            <person name="Hacquard S."/>
        </authorList>
    </citation>
    <scope>NUCLEOTIDE SEQUENCE</scope>
    <source>
        <strain evidence="11">MPI-CAGE-CH-0235</strain>
    </source>
</reference>
<protein>
    <submittedName>
        <fullName evidence="11">SET domain protein</fullName>
    </submittedName>
</protein>
<proteinExistence type="predicted"/>
<dbReference type="PROSITE" id="PS50280">
    <property type="entry name" value="SET"/>
    <property type="match status" value="1"/>
</dbReference>
<dbReference type="InterPro" id="IPR003616">
    <property type="entry name" value="Post-SET_dom"/>
</dbReference>
<feature type="domain" description="Post-SET" evidence="10">
    <location>
        <begin position="336"/>
        <end position="352"/>
    </location>
</feature>
<keyword evidence="12" id="KW-1185">Reference proteome</keyword>
<dbReference type="CDD" id="cd19473">
    <property type="entry name" value="SET_SUV39H_DIM5-like"/>
    <property type="match status" value="1"/>
</dbReference>
<dbReference type="GO" id="GO:0042054">
    <property type="term" value="F:histone methyltransferase activity"/>
    <property type="evidence" value="ECO:0007669"/>
    <property type="project" value="InterPro"/>
</dbReference>
<evidence type="ECO:0000256" key="1">
    <source>
        <dbReference type="ARBA" id="ARBA00004286"/>
    </source>
</evidence>
<dbReference type="SUPFAM" id="SSF82199">
    <property type="entry name" value="SET domain"/>
    <property type="match status" value="1"/>
</dbReference>
<comment type="subcellular location">
    <subcellularLocation>
        <location evidence="1">Chromosome</location>
    </subcellularLocation>
</comment>
<dbReference type="OrthoDB" id="308383at2759"/>
<dbReference type="SMART" id="SM00317">
    <property type="entry name" value="SET"/>
    <property type="match status" value="1"/>
</dbReference>
<keyword evidence="7" id="KW-0862">Zinc</keyword>